<evidence type="ECO:0000313" key="3">
    <source>
        <dbReference type="Proteomes" id="UP001237737"/>
    </source>
</evidence>
<organism evidence="2 3">
    <name type="scientific">Luteibacter jiangsuensis</name>
    <dbReference type="NCBI Taxonomy" id="637577"/>
    <lineage>
        <taxon>Bacteria</taxon>
        <taxon>Pseudomonadati</taxon>
        <taxon>Pseudomonadota</taxon>
        <taxon>Gammaproteobacteria</taxon>
        <taxon>Lysobacterales</taxon>
        <taxon>Rhodanobacteraceae</taxon>
        <taxon>Luteibacter</taxon>
    </lineage>
</organism>
<dbReference type="RefSeq" id="WP_306850618.1">
    <property type="nucleotide sequence ID" value="NZ_JAUSSK010000003.1"/>
</dbReference>
<name>A0ABT9T160_9GAMM</name>
<evidence type="ECO:0000256" key="1">
    <source>
        <dbReference type="SAM" id="MobiDB-lite"/>
    </source>
</evidence>
<keyword evidence="3" id="KW-1185">Reference proteome</keyword>
<proteinExistence type="predicted"/>
<comment type="caution">
    <text evidence="2">The sequence shown here is derived from an EMBL/GenBank/DDBJ whole genome shotgun (WGS) entry which is preliminary data.</text>
</comment>
<protein>
    <submittedName>
        <fullName evidence="2">Uncharacterized protein</fullName>
    </submittedName>
</protein>
<accession>A0ABT9T160</accession>
<evidence type="ECO:0000313" key="2">
    <source>
        <dbReference type="EMBL" id="MDQ0010539.1"/>
    </source>
</evidence>
<dbReference type="EMBL" id="JAUSSK010000003">
    <property type="protein sequence ID" value="MDQ0010539.1"/>
    <property type="molecule type" value="Genomic_DNA"/>
</dbReference>
<sequence>MADQQEQMQRRRAIQDLALKHVTPGPDGKPVFDQQGYVAELASMDPQAAMELHQNELRNKLTELQTQKTQDELNTRDITQGSNVLHQTRPSADAPWVTESTAPRWQRPSGGGGEQTAIERNAGFLMKQGYSREQALQALGLPLPGGTTDAQGYAPGTPNGEDFLKTLPADRQGVVRAVVEGRYPVPTGKAATSPWWQSVVQDAQQVDPTFEAGSYQARAAARKDFTSGATAKNITALNTVAHHLDQLLEQGKQLNNGRFPLWNSIANSAGTHVGKDAVNNYNLNADAVADELAKVFAGSSGALADREQIRSRLDASLSPTQQEGFGRTAASLIEGRLAGLQAQLDQGLGYGSKNIQLVSPDANALFTKFKGGEKPKAAANGGWSARRVD</sequence>
<reference evidence="2 3" key="1">
    <citation type="submission" date="2023-07" db="EMBL/GenBank/DDBJ databases">
        <title>Sorghum-associated microbial communities from plants grown in Nebraska, USA.</title>
        <authorList>
            <person name="Schachtman D."/>
        </authorList>
    </citation>
    <scope>NUCLEOTIDE SEQUENCE [LARGE SCALE GENOMIC DNA]</scope>
    <source>
        <strain evidence="2 3">CC60</strain>
    </source>
</reference>
<dbReference type="Proteomes" id="UP001237737">
    <property type="component" value="Unassembled WGS sequence"/>
</dbReference>
<feature type="region of interest" description="Disordered" evidence="1">
    <location>
        <begin position="86"/>
        <end position="114"/>
    </location>
</feature>
<gene>
    <name evidence="2" type="ORF">J2T07_002729</name>
</gene>